<proteinExistence type="predicted"/>
<reference evidence="1" key="1">
    <citation type="submission" date="2014-11" db="EMBL/GenBank/DDBJ databases">
        <authorList>
            <person name="Amaro Gonzalez C."/>
        </authorList>
    </citation>
    <scope>NUCLEOTIDE SEQUENCE</scope>
</reference>
<protein>
    <submittedName>
        <fullName evidence="1">Uncharacterized protein</fullName>
    </submittedName>
</protein>
<reference evidence="1" key="2">
    <citation type="journal article" date="2015" name="Fish Shellfish Immunol.">
        <title>Early steps in the European eel (Anguilla anguilla)-Vibrio vulnificus interaction in the gills: Role of the RtxA13 toxin.</title>
        <authorList>
            <person name="Callol A."/>
            <person name="Pajuelo D."/>
            <person name="Ebbesson L."/>
            <person name="Teles M."/>
            <person name="MacKenzie S."/>
            <person name="Amaro C."/>
        </authorList>
    </citation>
    <scope>NUCLEOTIDE SEQUENCE</scope>
</reference>
<dbReference type="EMBL" id="GBXM01028925">
    <property type="protein sequence ID" value="JAH79652.1"/>
    <property type="molecule type" value="Transcribed_RNA"/>
</dbReference>
<dbReference type="AlphaFoldDB" id="A0A0E9VNK6"/>
<sequence length="38" mass="4376">MGYFVVTFACHCTDRALVLFSLQYVYMCAVFCENETVT</sequence>
<name>A0A0E9VNK6_ANGAN</name>
<accession>A0A0E9VNK6</accession>
<evidence type="ECO:0000313" key="1">
    <source>
        <dbReference type="EMBL" id="JAH79652.1"/>
    </source>
</evidence>
<organism evidence="1">
    <name type="scientific">Anguilla anguilla</name>
    <name type="common">European freshwater eel</name>
    <name type="synonym">Muraena anguilla</name>
    <dbReference type="NCBI Taxonomy" id="7936"/>
    <lineage>
        <taxon>Eukaryota</taxon>
        <taxon>Metazoa</taxon>
        <taxon>Chordata</taxon>
        <taxon>Craniata</taxon>
        <taxon>Vertebrata</taxon>
        <taxon>Euteleostomi</taxon>
        <taxon>Actinopterygii</taxon>
        <taxon>Neopterygii</taxon>
        <taxon>Teleostei</taxon>
        <taxon>Anguilliformes</taxon>
        <taxon>Anguillidae</taxon>
        <taxon>Anguilla</taxon>
    </lineage>
</organism>